<feature type="domain" description="Alcohol dehydrogenase-like C-terminal" evidence="7">
    <location>
        <begin position="189"/>
        <end position="321"/>
    </location>
</feature>
<dbReference type="InterPro" id="IPR013149">
    <property type="entry name" value="ADH-like_C"/>
</dbReference>
<sequence length="390" mass="41238">MIAEAMVLTGPRNLERRQMTIPDVGDRGAILRVEACGLCGTDHEQFTGHLPAGFSFVPGHEIVGIVEHVGNAASERWCVRAGQRVAVEVFRSCRDCPECRRGEYRRCAVNGIATMFGFVDVEIGAGLWGGYATHVELPWDAMLLPIAEDMDPVLATLFNPLGAGIQWGKTLPDTKAGGIVAILGPGIRGICAAVAAKEAGAAFVAMTGIGPRDDQRLAIARSFGVDLPIDVSQDDAVTALQRETGGQLADVVIDVTAKAPSAFADAVALARPGGRVVVAGTRGGGGAPGFEPDTLVYKELHIAGALGVEYPAYRAALEILATRRWPFDRITRESTGFAGLAPLLSSLADENAKSSAALHNVFVPTPSQHAELQQRKVTRDENGTRTDARP</sequence>
<reference evidence="11" key="1">
    <citation type="submission" date="2015-04" db="EMBL/GenBank/DDBJ databases">
        <title>Genome sequence of Mycobacterium arupense GUC1.</title>
        <authorList>
            <person name="Greninger A.L."/>
            <person name="Cunningham G."/>
            <person name="Chiu C.Y."/>
            <person name="Miller S."/>
        </authorList>
    </citation>
    <scope>NUCLEOTIDE SEQUENCE [LARGE SCALE GENOMIC DNA]</scope>
    <source>
        <strain evidence="11">GUC1</strain>
    </source>
</reference>
<evidence type="ECO:0000313" key="9">
    <source>
        <dbReference type="EMBL" id="KKB99955.1"/>
    </source>
</evidence>
<evidence type="ECO:0000259" key="8">
    <source>
        <dbReference type="Pfam" id="PF08240"/>
    </source>
</evidence>
<dbReference type="Pfam" id="PF08240">
    <property type="entry name" value="ADH_N"/>
    <property type="match status" value="1"/>
</dbReference>
<evidence type="ECO:0000256" key="4">
    <source>
        <dbReference type="ARBA" id="ARBA00023002"/>
    </source>
</evidence>
<dbReference type="InterPro" id="IPR050129">
    <property type="entry name" value="Zn_alcohol_dh"/>
</dbReference>
<keyword evidence="2 5" id="KW-0479">Metal-binding</keyword>
<dbReference type="Proteomes" id="UP000192327">
    <property type="component" value="Unassembled WGS sequence"/>
</dbReference>
<dbReference type="Proteomes" id="UP000034416">
    <property type="component" value="Unassembled WGS sequence"/>
</dbReference>
<dbReference type="EMBL" id="LASW01000021">
    <property type="protein sequence ID" value="KKB99955.1"/>
    <property type="molecule type" value="Genomic_DNA"/>
</dbReference>
<evidence type="ECO:0000256" key="5">
    <source>
        <dbReference type="RuleBase" id="RU361277"/>
    </source>
</evidence>
<evidence type="ECO:0000313" key="12">
    <source>
        <dbReference type="Proteomes" id="UP000192327"/>
    </source>
</evidence>
<organism evidence="9 11">
    <name type="scientific">Mycolicibacter arupensis</name>
    <dbReference type="NCBI Taxonomy" id="342002"/>
    <lineage>
        <taxon>Bacteria</taxon>
        <taxon>Bacillati</taxon>
        <taxon>Actinomycetota</taxon>
        <taxon>Actinomycetes</taxon>
        <taxon>Mycobacteriales</taxon>
        <taxon>Mycobacteriaceae</taxon>
        <taxon>Mycolicibacter</taxon>
    </lineage>
</organism>
<reference evidence="10 12" key="3">
    <citation type="submission" date="2016-12" db="EMBL/GenBank/DDBJ databases">
        <title>The new phylogeny of genus Mycobacterium.</title>
        <authorList>
            <person name="Tortoli E."/>
            <person name="Trovato A."/>
            <person name="Cirillo D.M."/>
        </authorList>
    </citation>
    <scope>NUCLEOTIDE SEQUENCE [LARGE SCALE GENOMIC DNA]</scope>
    <source>
        <strain evidence="10 12">DSM 44942</strain>
    </source>
</reference>
<evidence type="ECO:0000256" key="3">
    <source>
        <dbReference type="ARBA" id="ARBA00022833"/>
    </source>
</evidence>
<evidence type="ECO:0000259" key="7">
    <source>
        <dbReference type="Pfam" id="PF00107"/>
    </source>
</evidence>
<evidence type="ECO:0000256" key="2">
    <source>
        <dbReference type="ARBA" id="ARBA00022723"/>
    </source>
</evidence>
<dbReference type="InterPro" id="IPR011032">
    <property type="entry name" value="GroES-like_sf"/>
</dbReference>
<feature type="domain" description="Alcohol dehydrogenase-like N-terminal" evidence="8">
    <location>
        <begin position="28"/>
        <end position="144"/>
    </location>
</feature>
<protein>
    <submittedName>
        <fullName evidence="9">Alcohol dehydrogenase</fullName>
    </submittedName>
</protein>
<keyword evidence="3 5" id="KW-0862">Zinc</keyword>
<evidence type="ECO:0000313" key="11">
    <source>
        <dbReference type="Proteomes" id="UP000034416"/>
    </source>
</evidence>
<dbReference type="CDD" id="cd05188">
    <property type="entry name" value="MDR"/>
    <property type="match status" value="1"/>
</dbReference>
<dbReference type="InterPro" id="IPR036291">
    <property type="entry name" value="NAD(P)-bd_dom_sf"/>
</dbReference>
<proteinExistence type="inferred from homology"/>
<dbReference type="AlphaFoldDB" id="A0A0F5MYW4"/>
<dbReference type="InterPro" id="IPR002328">
    <property type="entry name" value="ADH_Zn_CS"/>
</dbReference>
<name>A0A0F5MYW4_9MYCO</name>
<dbReference type="GO" id="GO:0008270">
    <property type="term" value="F:zinc ion binding"/>
    <property type="evidence" value="ECO:0007669"/>
    <property type="project" value="InterPro"/>
</dbReference>
<dbReference type="Pfam" id="PF00107">
    <property type="entry name" value="ADH_zinc_N"/>
    <property type="match status" value="1"/>
</dbReference>
<dbReference type="STRING" id="342002.BST15_14020"/>
<dbReference type="PANTHER" id="PTHR43401">
    <property type="entry name" value="L-THREONINE 3-DEHYDROGENASE"/>
    <property type="match status" value="1"/>
</dbReference>
<dbReference type="Gene3D" id="3.40.50.720">
    <property type="entry name" value="NAD(P)-binding Rossmann-like Domain"/>
    <property type="match status" value="1"/>
</dbReference>
<keyword evidence="4" id="KW-0560">Oxidoreductase</keyword>
<dbReference type="PROSITE" id="PS00059">
    <property type="entry name" value="ADH_ZINC"/>
    <property type="match status" value="1"/>
</dbReference>
<comment type="cofactor">
    <cofactor evidence="1 5">
        <name>Zn(2+)</name>
        <dbReference type="ChEBI" id="CHEBI:29105"/>
    </cofactor>
</comment>
<evidence type="ECO:0000256" key="6">
    <source>
        <dbReference type="SAM" id="MobiDB-lite"/>
    </source>
</evidence>
<feature type="region of interest" description="Disordered" evidence="6">
    <location>
        <begin position="364"/>
        <end position="390"/>
    </location>
</feature>
<keyword evidence="12" id="KW-1185">Reference proteome</keyword>
<dbReference type="InterPro" id="IPR013154">
    <property type="entry name" value="ADH-like_N"/>
</dbReference>
<dbReference type="GO" id="GO:0016491">
    <property type="term" value="F:oxidoreductase activity"/>
    <property type="evidence" value="ECO:0007669"/>
    <property type="project" value="UniProtKB-KW"/>
</dbReference>
<dbReference type="GeneID" id="98802477"/>
<dbReference type="PANTHER" id="PTHR43401:SF2">
    <property type="entry name" value="L-THREONINE 3-DEHYDROGENASE"/>
    <property type="match status" value="1"/>
</dbReference>
<feature type="compositionally biased region" description="Basic and acidic residues" evidence="6">
    <location>
        <begin position="372"/>
        <end position="390"/>
    </location>
</feature>
<evidence type="ECO:0000313" key="10">
    <source>
        <dbReference type="EMBL" id="OQZ95544.1"/>
    </source>
</evidence>
<dbReference type="SUPFAM" id="SSF50129">
    <property type="entry name" value="GroES-like"/>
    <property type="match status" value="1"/>
</dbReference>
<dbReference type="EMBL" id="MVHH01000030">
    <property type="protein sequence ID" value="OQZ95544.1"/>
    <property type="molecule type" value="Genomic_DNA"/>
</dbReference>
<accession>A0A0F5MYW4</accession>
<dbReference type="OrthoDB" id="9797931at2"/>
<dbReference type="PATRIC" id="fig|342002.3.peg.2330"/>
<comment type="caution">
    <text evidence="9">The sequence shown here is derived from an EMBL/GenBank/DDBJ whole genome shotgun (WGS) entry which is preliminary data.</text>
</comment>
<evidence type="ECO:0000256" key="1">
    <source>
        <dbReference type="ARBA" id="ARBA00001947"/>
    </source>
</evidence>
<comment type="similarity">
    <text evidence="5">Belongs to the zinc-containing alcohol dehydrogenase family.</text>
</comment>
<dbReference type="SUPFAM" id="SSF51735">
    <property type="entry name" value="NAD(P)-binding Rossmann-fold domains"/>
    <property type="match status" value="1"/>
</dbReference>
<reference evidence="9" key="2">
    <citation type="submission" date="2015-04" db="EMBL/GenBank/DDBJ databases">
        <title>Genome sequence of Mycobacterium arupense strain GUC1.</title>
        <authorList>
            <person name="Greninger A.L."/>
            <person name="Cunningham G."/>
            <person name="Chiu C.Y."/>
            <person name="Miller S."/>
        </authorList>
    </citation>
    <scope>NUCLEOTIDE SEQUENCE</scope>
    <source>
        <strain evidence="9">GUC1</strain>
    </source>
</reference>
<gene>
    <name evidence="10" type="ORF">BST15_14020</name>
    <name evidence="9" type="ORF">WR43_07220</name>
</gene>
<dbReference type="RefSeq" id="WP_012394837.1">
    <property type="nucleotide sequence ID" value="NZ_JACKUJ010000045.1"/>
</dbReference>
<dbReference type="Gene3D" id="3.90.180.10">
    <property type="entry name" value="Medium-chain alcohol dehydrogenases, catalytic domain"/>
    <property type="match status" value="1"/>
</dbReference>